<dbReference type="EMBL" id="JAAALK010000284">
    <property type="protein sequence ID" value="KAG8068160.1"/>
    <property type="molecule type" value="Genomic_DNA"/>
</dbReference>
<reference evidence="1" key="2">
    <citation type="submission" date="2021-02" db="EMBL/GenBank/DDBJ databases">
        <authorList>
            <person name="Kimball J.A."/>
            <person name="Haas M.W."/>
            <person name="Macchietto M."/>
            <person name="Kono T."/>
            <person name="Duquette J."/>
            <person name="Shao M."/>
        </authorList>
    </citation>
    <scope>NUCLEOTIDE SEQUENCE</scope>
    <source>
        <tissue evidence="1">Fresh leaf tissue</tissue>
    </source>
</reference>
<organism evidence="1 2">
    <name type="scientific">Zizania palustris</name>
    <name type="common">Northern wild rice</name>
    <dbReference type="NCBI Taxonomy" id="103762"/>
    <lineage>
        <taxon>Eukaryota</taxon>
        <taxon>Viridiplantae</taxon>
        <taxon>Streptophyta</taxon>
        <taxon>Embryophyta</taxon>
        <taxon>Tracheophyta</taxon>
        <taxon>Spermatophyta</taxon>
        <taxon>Magnoliopsida</taxon>
        <taxon>Liliopsida</taxon>
        <taxon>Poales</taxon>
        <taxon>Poaceae</taxon>
        <taxon>BOP clade</taxon>
        <taxon>Oryzoideae</taxon>
        <taxon>Oryzeae</taxon>
        <taxon>Zizaniinae</taxon>
        <taxon>Zizania</taxon>
    </lineage>
</organism>
<accession>A0A8J5VHR8</accession>
<comment type="caution">
    <text evidence="1">The sequence shown here is derived from an EMBL/GenBank/DDBJ whole genome shotgun (WGS) entry which is preliminary data.</text>
</comment>
<dbReference type="Proteomes" id="UP000729402">
    <property type="component" value="Unassembled WGS sequence"/>
</dbReference>
<proteinExistence type="predicted"/>
<sequence length="73" mass="7681">MFQFCEIECDITVKLPRSADEAGRPPRGVRVSLPNLEASFSSSAGWGIGGPVRAAAQGGEIKLSYGQLVASWG</sequence>
<evidence type="ECO:0000313" key="2">
    <source>
        <dbReference type="Proteomes" id="UP000729402"/>
    </source>
</evidence>
<name>A0A8J5VHR8_ZIZPA</name>
<protein>
    <submittedName>
        <fullName evidence="1">Uncharacterized protein</fullName>
    </submittedName>
</protein>
<dbReference type="AlphaFoldDB" id="A0A8J5VHR8"/>
<gene>
    <name evidence="1" type="ORF">GUJ93_ZPchr0005g14297</name>
</gene>
<keyword evidence="2" id="KW-1185">Reference proteome</keyword>
<evidence type="ECO:0000313" key="1">
    <source>
        <dbReference type="EMBL" id="KAG8068160.1"/>
    </source>
</evidence>
<reference evidence="1" key="1">
    <citation type="journal article" date="2021" name="bioRxiv">
        <title>Whole Genome Assembly and Annotation of Northern Wild Rice, Zizania palustris L., Supports a Whole Genome Duplication in the Zizania Genus.</title>
        <authorList>
            <person name="Haas M."/>
            <person name="Kono T."/>
            <person name="Macchietto M."/>
            <person name="Millas R."/>
            <person name="McGilp L."/>
            <person name="Shao M."/>
            <person name="Duquette J."/>
            <person name="Hirsch C.N."/>
            <person name="Kimball J."/>
        </authorList>
    </citation>
    <scope>NUCLEOTIDE SEQUENCE</scope>
    <source>
        <tissue evidence="1">Fresh leaf tissue</tissue>
    </source>
</reference>